<name>A0A2N1NRL3_9GLOM</name>
<proteinExistence type="predicted"/>
<dbReference type="VEuPathDB" id="FungiDB:RhiirFUN_018181"/>
<dbReference type="EMBL" id="LLXL01000425">
    <property type="protein sequence ID" value="PKK72657.1"/>
    <property type="molecule type" value="Genomic_DNA"/>
</dbReference>
<dbReference type="AlphaFoldDB" id="A0A2N1NRL3"/>
<dbReference type="VEuPathDB" id="FungiDB:FUN_001465"/>
<organism evidence="3 4">
    <name type="scientific">Rhizophagus irregularis</name>
    <dbReference type="NCBI Taxonomy" id="588596"/>
    <lineage>
        <taxon>Eukaryota</taxon>
        <taxon>Fungi</taxon>
        <taxon>Fungi incertae sedis</taxon>
        <taxon>Mucoromycota</taxon>
        <taxon>Glomeromycotina</taxon>
        <taxon>Glomeromycetes</taxon>
        <taxon>Glomerales</taxon>
        <taxon>Glomeraceae</taxon>
        <taxon>Rhizophagus</taxon>
    </lineage>
</organism>
<protein>
    <submittedName>
        <fullName evidence="3">Uncharacterized protein</fullName>
    </submittedName>
</protein>
<evidence type="ECO:0000313" key="4">
    <source>
        <dbReference type="Proteomes" id="UP000233469"/>
    </source>
</evidence>
<evidence type="ECO:0000313" key="3">
    <source>
        <dbReference type="EMBL" id="PKK76471.1"/>
    </source>
</evidence>
<feature type="compositionally biased region" description="Basic and acidic residues" evidence="1">
    <location>
        <begin position="130"/>
        <end position="148"/>
    </location>
</feature>
<dbReference type="VEuPathDB" id="FungiDB:RhiirA1_473412"/>
<reference evidence="3 4" key="2">
    <citation type="submission" date="2017-10" db="EMBL/GenBank/DDBJ databases">
        <title>Extensive intraspecific genome diversity in a model arbuscular mycorrhizal fungus.</title>
        <authorList>
            <person name="Chen E.C.H."/>
            <person name="Morin E."/>
            <person name="Baudet D."/>
            <person name="Noel J."/>
            <person name="Ndikumana S."/>
            <person name="Charron P."/>
            <person name="St-Onge C."/>
            <person name="Giorgi J."/>
            <person name="Grigoriev I.V."/>
            <person name="Roux C."/>
            <person name="Martin F.M."/>
            <person name="Corradi N."/>
        </authorList>
    </citation>
    <scope>NUCLEOTIDE SEQUENCE [LARGE SCALE GENOMIC DNA]</scope>
    <source>
        <strain evidence="3 4">C2</strain>
    </source>
</reference>
<gene>
    <name evidence="3" type="ORF">RhiirC2_772488</name>
    <name evidence="2" type="ORF">RhiirC2_776948</name>
</gene>
<dbReference type="VEuPathDB" id="FungiDB:RhiirA1_428877"/>
<dbReference type="EMBL" id="LLXL01000183">
    <property type="protein sequence ID" value="PKK76471.1"/>
    <property type="molecule type" value="Genomic_DNA"/>
</dbReference>
<feature type="region of interest" description="Disordered" evidence="1">
    <location>
        <begin position="117"/>
        <end position="185"/>
    </location>
</feature>
<feature type="region of interest" description="Disordered" evidence="1">
    <location>
        <begin position="65"/>
        <end position="103"/>
    </location>
</feature>
<reference evidence="3 4" key="1">
    <citation type="submission" date="2016-04" db="EMBL/GenBank/DDBJ databases">
        <title>Genome analyses suggest a sexual origin of heterokaryosis in a supposedly ancient asexual fungus.</title>
        <authorList>
            <person name="Ropars J."/>
            <person name="Sedzielewska K."/>
            <person name="Noel J."/>
            <person name="Charron P."/>
            <person name="Farinelli L."/>
            <person name="Marton T."/>
            <person name="Kruger M."/>
            <person name="Pelin A."/>
            <person name="Brachmann A."/>
            <person name="Corradi N."/>
        </authorList>
    </citation>
    <scope>NUCLEOTIDE SEQUENCE [LARGE SCALE GENOMIC DNA]</scope>
    <source>
        <strain evidence="3 4">C2</strain>
    </source>
</reference>
<feature type="compositionally biased region" description="Polar residues" evidence="1">
    <location>
        <begin position="69"/>
        <end position="98"/>
    </location>
</feature>
<comment type="caution">
    <text evidence="3">The sequence shown here is derived from an EMBL/GenBank/DDBJ whole genome shotgun (WGS) entry which is preliminary data.</text>
</comment>
<sequence length="572" mass="64897">MSDANVAVFWKEVDHERELNIVRNEGRLQSVKMATDGVLNAIRTTNEIHQHNLLSLLPAGYSPKVGLNSDEQNTKSDISSEYTPSTLLDSSSEYTPSDESGEDDVILVKIKKRTDLHQKESNCSSPAKPENTELNEKYSDESFDKNESDNIENGQFEKESNHSDHALGKRQNTSHHEEGRIPKKAAQRQEINIISIDDIPCELSFVNENLVDDFKIKEINVSMLFRQYQNKSVDIAKTGGLLVESNTHEILSLSSILLLIPDSHSKTMINIFGSPLLNEIYQQFVPAQQPTLNLESELKFREVIKRVIKESWSSVKKWWLTELANDQTLDENLGFVILECLKSLPTAKIKNEPSETTLITNYLDHVMKGMLHDPNKYIVEWPNTGLDESKARKSGRSKQPDFVVSVIHQLQTSGVIFVGEVSPPSEKNNVYKNCNDLIRIGVFMKDCLDSAIDLGADIKTLGFQCVDYTVDFYMMDIVQGTYIMIHIGQISVPASVKEMLHFVDEIEILLKIREIFCKSFDSLYAKLCNPNDPSLPSTKASFKHDTWNTQIYEIVIEYVHFGMEDLIPKNDC</sequence>
<dbReference type="Proteomes" id="UP000233469">
    <property type="component" value="Unassembled WGS sequence"/>
</dbReference>
<feature type="compositionally biased region" description="Basic and acidic residues" evidence="1">
    <location>
        <begin position="155"/>
        <end position="167"/>
    </location>
</feature>
<evidence type="ECO:0000256" key="1">
    <source>
        <dbReference type="SAM" id="MobiDB-lite"/>
    </source>
</evidence>
<accession>A0A2N1NRL3</accession>
<evidence type="ECO:0000313" key="2">
    <source>
        <dbReference type="EMBL" id="PKK72657.1"/>
    </source>
</evidence>
<dbReference type="VEuPathDB" id="FungiDB:RhiirFUN_026475"/>